<evidence type="ECO:0000313" key="3">
    <source>
        <dbReference type="Proteomes" id="UP001187343"/>
    </source>
</evidence>
<feature type="region of interest" description="Disordered" evidence="1">
    <location>
        <begin position="1"/>
        <end position="49"/>
    </location>
</feature>
<organism evidence="2 3">
    <name type="scientific">Cirrhinus molitorella</name>
    <name type="common">mud carp</name>
    <dbReference type="NCBI Taxonomy" id="172907"/>
    <lineage>
        <taxon>Eukaryota</taxon>
        <taxon>Metazoa</taxon>
        <taxon>Chordata</taxon>
        <taxon>Craniata</taxon>
        <taxon>Vertebrata</taxon>
        <taxon>Euteleostomi</taxon>
        <taxon>Actinopterygii</taxon>
        <taxon>Neopterygii</taxon>
        <taxon>Teleostei</taxon>
        <taxon>Ostariophysi</taxon>
        <taxon>Cypriniformes</taxon>
        <taxon>Cyprinidae</taxon>
        <taxon>Labeoninae</taxon>
        <taxon>Labeonini</taxon>
        <taxon>Cirrhinus</taxon>
    </lineage>
</organism>
<accession>A0AA88PC83</accession>
<protein>
    <submittedName>
        <fullName evidence="2">Uncharacterized protein</fullName>
    </submittedName>
</protein>
<evidence type="ECO:0000256" key="1">
    <source>
        <dbReference type="SAM" id="MobiDB-lite"/>
    </source>
</evidence>
<keyword evidence="3" id="KW-1185">Reference proteome</keyword>
<feature type="compositionally biased region" description="Basic and acidic residues" evidence="1">
    <location>
        <begin position="21"/>
        <end position="34"/>
    </location>
</feature>
<dbReference type="Proteomes" id="UP001187343">
    <property type="component" value="Unassembled WGS sequence"/>
</dbReference>
<dbReference type="EMBL" id="JAUYZG010000020">
    <property type="protein sequence ID" value="KAK2876089.1"/>
    <property type="molecule type" value="Genomic_DNA"/>
</dbReference>
<evidence type="ECO:0000313" key="2">
    <source>
        <dbReference type="EMBL" id="KAK2876089.1"/>
    </source>
</evidence>
<feature type="compositionally biased region" description="Basic and acidic residues" evidence="1">
    <location>
        <begin position="1"/>
        <end position="12"/>
    </location>
</feature>
<proteinExistence type="predicted"/>
<comment type="caution">
    <text evidence="2">The sequence shown here is derived from an EMBL/GenBank/DDBJ whole genome shotgun (WGS) entry which is preliminary data.</text>
</comment>
<name>A0AA88PC83_9TELE</name>
<gene>
    <name evidence="2" type="ORF">Q8A67_020185</name>
</gene>
<sequence length="99" mass="11089">MRADRGQEERTLRAVPGGHGARPEIHTDDPRGHMWDSLGSFGQRTKASFTPRKRSAPLVMHSYSDEVKFLLLPANGSERHGQRKATDVIMSPQNLRLQG</sequence>
<dbReference type="AlphaFoldDB" id="A0AA88PC83"/>
<reference evidence="2" key="1">
    <citation type="submission" date="2023-08" db="EMBL/GenBank/DDBJ databases">
        <title>Chromosome-level Genome Assembly of mud carp (Cirrhinus molitorella).</title>
        <authorList>
            <person name="Liu H."/>
        </authorList>
    </citation>
    <scope>NUCLEOTIDE SEQUENCE</scope>
    <source>
        <strain evidence="2">Prfri</strain>
        <tissue evidence="2">Muscle</tissue>
    </source>
</reference>